<accession>A0A9X3LFE6</accession>
<gene>
    <name evidence="1" type="ORF">M9R32_07585</name>
</gene>
<sequence>MTLIKELDGAQVIKQTQNDGTQKLSTMYFEEKDGTTIEIQITALAITKYEEESGYYVFMCDSEWNVQDDQQLESVEEAIAWAEKNFDVTEKDWI</sequence>
<keyword evidence="2" id="KW-1185">Reference proteome</keyword>
<organism evidence="1 2">
    <name type="scientific">Paenisporosarcina quisquiliarum</name>
    <dbReference type="NCBI Taxonomy" id="365346"/>
    <lineage>
        <taxon>Bacteria</taxon>
        <taxon>Bacillati</taxon>
        <taxon>Bacillota</taxon>
        <taxon>Bacilli</taxon>
        <taxon>Bacillales</taxon>
        <taxon>Caryophanaceae</taxon>
        <taxon>Paenisporosarcina</taxon>
    </lineage>
</organism>
<dbReference type="AlphaFoldDB" id="A0A9X3LFE6"/>
<evidence type="ECO:0000313" key="1">
    <source>
        <dbReference type="EMBL" id="MCZ8537035.1"/>
    </source>
</evidence>
<proteinExistence type="predicted"/>
<evidence type="ECO:0000313" key="2">
    <source>
        <dbReference type="Proteomes" id="UP001152173"/>
    </source>
</evidence>
<comment type="caution">
    <text evidence="1">The sequence shown here is derived from an EMBL/GenBank/DDBJ whole genome shotgun (WGS) entry which is preliminary data.</text>
</comment>
<dbReference type="RefSeq" id="WP_269926131.1">
    <property type="nucleotide sequence ID" value="NZ_JAMKBJ010000005.1"/>
</dbReference>
<dbReference type="Proteomes" id="UP001152173">
    <property type="component" value="Unassembled WGS sequence"/>
</dbReference>
<protein>
    <submittedName>
        <fullName evidence="1">Uncharacterized protein</fullName>
    </submittedName>
</protein>
<dbReference type="EMBL" id="JAMKBJ010000005">
    <property type="protein sequence ID" value="MCZ8537035.1"/>
    <property type="molecule type" value="Genomic_DNA"/>
</dbReference>
<reference evidence="1" key="1">
    <citation type="submission" date="2022-05" db="EMBL/GenBank/DDBJ databases">
        <authorList>
            <person name="Colautti A."/>
            <person name="Iacumin L."/>
        </authorList>
    </citation>
    <scope>NUCLEOTIDE SEQUENCE</scope>
    <source>
        <strain evidence="1">SK 55</strain>
    </source>
</reference>
<name>A0A9X3LFE6_9BACL</name>